<dbReference type="CDD" id="cd03376">
    <property type="entry name" value="TPP_PFOR_porB_like"/>
    <property type="match status" value="1"/>
</dbReference>
<organism evidence="3 4">
    <name type="scientific">Candidatus Zymogenus saltonus</name>
    <dbReference type="NCBI Taxonomy" id="2844893"/>
    <lineage>
        <taxon>Bacteria</taxon>
        <taxon>Deltaproteobacteria</taxon>
        <taxon>Candidatus Zymogenia</taxon>
        <taxon>Candidatus Zymogeniales</taxon>
        <taxon>Candidatus Zymogenaceae</taxon>
        <taxon>Candidatus Zymogenus</taxon>
    </lineage>
</organism>
<dbReference type="Pfam" id="PF02775">
    <property type="entry name" value="TPP_enzyme_C"/>
    <property type="match status" value="1"/>
</dbReference>
<dbReference type="Gene3D" id="3.40.50.970">
    <property type="match status" value="2"/>
</dbReference>
<protein>
    <submittedName>
        <fullName evidence="3">Pyruvate synthase subunit beta</fullName>
    </submittedName>
</protein>
<reference evidence="3" key="2">
    <citation type="submission" date="2021-01" db="EMBL/GenBank/DDBJ databases">
        <authorList>
            <person name="Hahn C.R."/>
            <person name="Youssef N.H."/>
            <person name="Elshahed M."/>
        </authorList>
    </citation>
    <scope>NUCLEOTIDE SEQUENCE</scope>
    <source>
        <strain evidence="3">Zod_Metabat.24</strain>
    </source>
</reference>
<feature type="domain" description="Thiamine pyrophosphate enzyme TPP-binding" evidence="2">
    <location>
        <begin position="72"/>
        <end position="211"/>
    </location>
</feature>
<dbReference type="SUPFAM" id="SSF52518">
    <property type="entry name" value="Thiamin diphosphate-binding fold (THDP-binding)"/>
    <property type="match status" value="1"/>
</dbReference>
<dbReference type="InterPro" id="IPR051479">
    <property type="entry name" value="PorB-like"/>
</dbReference>
<gene>
    <name evidence="3" type="ORF">JW984_04835</name>
</gene>
<comment type="caution">
    <text evidence="3">The sequence shown here is derived from an EMBL/GenBank/DDBJ whole genome shotgun (WGS) entry which is preliminary data.</text>
</comment>
<dbReference type="InterPro" id="IPR029061">
    <property type="entry name" value="THDP-binding"/>
</dbReference>
<dbReference type="GO" id="GO:0016491">
    <property type="term" value="F:oxidoreductase activity"/>
    <property type="evidence" value="ECO:0007669"/>
    <property type="project" value="UniProtKB-KW"/>
</dbReference>
<dbReference type="AlphaFoldDB" id="A0A9D8PKE6"/>
<keyword evidence="1" id="KW-0560">Oxidoreductase</keyword>
<name>A0A9D8PKE6_9DELT</name>
<evidence type="ECO:0000259" key="2">
    <source>
        <dbReference type="Pfam" id="PF02775"/>
    </source>
</evidence>
<dbReference type="GO" id="GO:0030976">
    <property type="term" value="F:thiamine pyrophosphate binding"/>
    <property type="evidence" value="ECO:0007669"/>
    <property type="project" value="InterPro"/>
</dbReference>
<dbReference type="PANTHER" id="PTHR42897">
    <property type="entry name" value="PYRUVATE SYNTHASE SUBUNIT PORB"/>
    <property type="match status" value="1"/>
</dbReference>
<evidence type="ECO:0000313" key="4">
    <source>
        <dbReference type="Proteomes" id="UP000809273"/>
    </source>
</evidence>
<evidence type="ECO:0000313" key="3">
    <source>
        <dbReference type="EMBL" id="MBN1572506.1"/>
    </source>
</evidence>
<proteinExistence type="predicted"/>
<sequence length="311" mass="33738">MSVDKAGVKGTKNGPIVSPLFTPGHLACPGCGGTLALNRVLNVLGKRTVIALPACCFSIITGAFPHMPLNVNLVHTAFETAAALATGLKAGFEMTGRGDVTVMAWAGDGGTFDIGLQALSGAAERNEDIFFFCYDNEAYMNTGNQRSGATPLGSWTTTTPTGETMDKKDIMGIIAAHHIPYAATASIAHLDDLDAKVKKGEEIKGTKFIHILSACPTGWRMPSDMTIKAARLAVKSRVFPLMEIFNGERRVLNYRPEELTHVRDYLGLQGRFSHLTDGEIEEIQRRVDERWKKLVASVDEVRPADDGIEYI</sequence>
<dbReference type="InterPro" id="IPR011766">
    <property type="entry name" value="TPP_enzyme_TPP-bd"/>
</dbReference>
<dbReference type="EMBL" id="JAFGIX010000023">
    <property type="protein sequence ID" value="MBN1572506.1"/>
    <property type="molecule type" value="Genomic_DNA"/>
</dbReference>
<evidence type="ECO:0000256" key="1">
    <source>
        <dbReference type="ARBA" id="ARBA00023002"/>
    </source>
</evidence>
<dbReference type="PANTHER" id="PTHR42897:SF1">
    <property type="entry name" value="2-OXOACID OXIDOREDUCTASE (FERREDOXIN)"/>
    <property type="match status" value="1"/>
</dbReference>
<accession>A0A9D8PKE6</accession>
<keyword evidence="3" id="KW-0670">Pyruvate</keyword>
<dbReference type="Proteomes" id="UP000809273">
    <property type="component" value="Unassembled WGS sequence"/>
</dbReference>
<reference evidence="3" key="1">
    <citation type="journal article" date="2021" name="Environ. Microbiol.">
        <title>Genomic characterization of three novel Desulfobacterota classes expand the metabolic and phylogenetic diversity of the phylum.</title>
        <authorList>
            <person name="Murphy C.L."/>
            <person name="Biggerstaff J."/>
            <person name="Eichhorn A."/>
            <person name="Ewing E."/>
            <person name="Shahan R."/>
            <person name="Soriano D."/>
            <person name="Stewart S."/>
            <person name="VanMol K."/>
            <person name="Walker R."/>
            <person name="Walters P."/>
            <person name="Elshahed M.S."/>
            <person name="Youssef N.H."/>
        </authorList>
    </citation>
    <scope>NUCLEOTIDE SEQUENCE</scope>
    <source>
        <strain evidence="3">Zod_Metabat.24</strain>
    </source>
</reference>